<comment type="subcellular location">
    <subcellularLocation>
        <location evidence="1">Cell membrane</location>
        <topology evidence="1">Single-pass membrane protein</topology>
    </subcellularLocation>
</comment>
<feature type="compositionally biased region" description="Low complexity" evidence="6">
    <location>
        <begin position="255"/>
        <end position="273"/>
    </location>
</feature>
<comment type="caution">
    <text evidence="9">The sequence shown here is derived from an EMBL/GenBank/DDBJ whole genome shotgun (WGS) entry which is preliminary data.</text>
</comment>
<protein>
    <submittedName>
        <fullName evidence="9">Phage shock protein PspC (Stress-responsive transcriptional regulator)</fullName>
    </submittedName>
</protein>
<dbReference type="GO" id="GO:0005886">
    <property type="term" value="C:plasma membrane"/>
    <property type="evidence" value="ECO:0007669"/>
    <property type="project" value="UniProtKB-SubCell"/>
</dbReference>
<gene>
    <name evidence="9" type="ORF">FHX76_003228</name>
</gene>
<feature type="transmembrane region" description="Helical" evidence="7">
    <location>
        <begin position="95"/>
        <end position="119"/>
    </location>
</feature>
<evidence type="ECO:0000256" key="6">
    <source>
        <dbReference type="SAM" id="MobiDB-lite"/>
    </source>
</evidence>
<keyword evidence="2" id="KW-1003">Cell membrane</keyword>
<dbReference type="Pfam" id="PF04024">
    <property type="entry name" value="PspC"/>
    <property type="match status" value="1"/>
</dbReference>
<evidence type="ECO:0000256" key="3">
    <source>
        <dbReference type="ARBA" id="ARBA00022692"/>
    </source>
</evidence>
<dbReference type="PANTHER" id="PTHR33885">
    <property type="entry name" value="PHAGE SHOCK PROTEIN C"/>
    <property type="match status" value="1"/>
</dbReference>
<keyword evidence="3 7" id="KW-0812">Transmembrane</keyword>
<evidence type="ECO:0000313" key="10">
    <source>
        <dbReference type="Proteomes" id="UP000541033"/>
    </source>
</evidence>
<dbReference type="RefSeq" id="WP_167152387.1">
    <property type="nucleotide sequence ID" value="NZ_JAAMOX010000004.1"/>
</dbReference>
<dbReference type="InterPro" id="IPR007168">
    <property type="entry name" value="Phageshock_PspC_N"/>
</dbReference>
<dbReference type="EMBL" id="JAAMOX010000004">
    <property type="protein sequence ID" value="NIH55307.1"/>
    <property type="molecule type" value="Genomic_DNA"/>
</dbReference>
<dbReference type="PANTHER" id="PTHR33885:SF3">
    <property type="entry name" value="PHAGE SHOCK PROTEIN C"/>
    <property type="match status" value="1"/>
</dbReference>
<organism evidence="9 10">
    <name type="scientific">Lysinibacter cavernae</name>
    <dbReference type="NCBI Taxonomy" id="1640652"/>
    <lineage>
        <taxon>Bacteria</taxon>
        <taxon>Bacillati</taxon>
        <taxon>Actinomycetota</taxon>
        <taxon>Actinomycetes</taxon>
        <taxon>Micrococcales</taxon>
        <taxon>Microbacteriaceae</taxon>
        <taxon>Lysinibacter</taxon>
    </lineage>
</organism>
<evidence type="ECO:0000313" key="9">
    <source>
        <dbReference type="EMBL" id="NIH55307.1"/>
    </source>
</evidence>
<evidence type="ECO:0000256" key="5">
    <source>
        <dbReference type="ARBA" id="ARBA00023136"/>
    </source>
</evidence>
<feature type="transmembrane region" description="Helical" evidence="7">
    <location>
        <begin position="358"/>
        <end position="379"/>
    </location>
</feature>
<keyword evidence="4 7" id="KW-1133">Transmembrane helix</keyword>
<name>A0A7X5R4N5_9MICO</name>
<evidence type="ECO:0000256" key="7">
    <source>
        <dbReference type="SAM" id="Phobius"/>
    </source>
</evidence>
<evidence type="ECO:0000256" key="4">
    <source>
        <dbReference type="ARBA" id="ARBA00022989"/>
    </source>
</evidence>
<feature type="transmembrane region" description="Helical" evidence="7">
    <location>
        <begin position="61"/>
        <end position="83"/>
    </location>
</feature>
<feature type="transmembrane region" description="Helical" evidence="7">
    <location>
        <begin position="299"/>
        <end position="319"/>
    </location>
</feature>
<sequence length="523" mass="55027">MNEQQVPPTGDSTQPAPPPGYAFFNWIRGLGITRTDDSWIGGVCSGIAAKLGIDPMIVRGIAIVVAIFGGPVILFYAAAWMLLPDQRGLIHFEQVMRGNVTGTSVAIFVIAGLSVLPWFQGLWWQGPPGWWGMPDWLEITFRVAWTILVVGAIVWLISWIVRRLQNDPVVGPYVGSNGKYRRPSPHSSTDQAGPSFASATSGAETPGANGSETTAQFASNTASPTSANAWTQSDHASPTVDPLLNAQGNNWADPQGQAGQGQQTAAQRHAQQQQHREQRAAWKVDYQEQAREHKRRQLGAGYVAIWLGLAAIAGAVVAFSATATSSIADPAVLGFCTALAVLGIATVVAGIRGKQSGGLGFFSFVAVVATLVVGVFPWGTHYAVAGSPQWAVSSAETDTRQGFALVAGGMTVDLTELGKRNVETGGIVDVWLVAGSAKILLPSNEDFVVQTNAIVGSVTVNGVDDDSSFNSGSVFQSSRVSVSNGEVLHSTSTPDDDATVIRVWSVAGSTTADVITTKSGARS</sequence>
<dbReference type="AlphaFoldDB" id="A0A7X5R4N5"/>
<accession>A0A7X5R4N5</accession>
<feature type="compositionally biased region" description="Polar residues" evidence="6">
    <location>
        <begin position="185"/>
        <end position="217"/>
    </location>
</feature>
<evidence type="ECO:0000259" key="8">
    <source>
        <dbReference type="Pfam" id="PF04024"/>
    </source>
</evidence>
<keyword evidence="10" id="KW-1185">Reference proteome</keyword>
<proteinExistence type="predicted"/>
<feature type="transmembrane region" description="Helical" evidence="7">
    <location>
        <begin position="139"/>
        <end position="161"/>
    </location>
</feature>
<keyword evidence="5 7" id="KW-0472">Membrane</keyword>
<evidence type="ECO:0000256" key="1">
    <source>
        <dbReference type="ARBA" id="ARBA00004162"/>
    </source>
</evidence>
<reference evidence="9 10" key="1">
    <citation type="submission" date="2020-02" db="EMBL/GenBank/DDBJ databases">
        <title>Sequencing the genomes of 1000 actinobacteria strains.</title>
        <authorList>
            <person name="Klenk H.-P."/>
        </authorList>
    </citation>
    <scope>NUCLEOTIDE SEQUENCE [LARGE SCALE GENOMIC DNA]</scope>
    <source>
        <strain evidence="9 10">DSM 27960</strain>
    </source>
</reference>
<dbReference type="InterPro" id="IPR052027">
    <property type="entry name" value="PspC"/>
</dbReference>
<feature type="region of interest" description="Disordered" evidence="6">
    <location>
        <begin position="178"/>
        <end position="282"/>
    </location>
</feature>
<evidence type="ECO:0000256" key="2">
    <source>
        <dbReference type="ARBA" id="ARBA00022475"/>
    </source>
</evidence>
<feature type="compositionally biased region" description="Low complexity" evidence="6">
    <location>
        <begin position="218"/>
        <end position="229"/>
    </location>
</feature>
<feature type="transmembrane region" description="Helical" evidence="7">
    <location>
        <begin position="331"/>
        <end position="351"/>
    </location>
</feature>
<feature type="domain" description="Phage shock protein PspC N-terminal" evidence="8">
    <location>
        <begin position="34"/>
        <end position="85"/>
    </location>
</feature>
<dbReference type="Proteomes" id="UP000541033">
    <property type="component" value="Unassembled WGS sequence"/>
</dbReference>